<sequence>MQTLALRFLGVEFANPLIMPSGILQEVAAHYQAEKNGLGGITTKSMTMEPREGNPLPRVVKYDHGILNSVGLRNPGIKAGVGEWAKFVKETTIPVICSIFAVKVADFVHLATEAEKIKPDFIELNLSCPNTTDELGQPLGMGVESTAAAVKAVRKALKPTTKILAKLSPNVTKIGEVAKAAESAGAGAISAINTVGPGMVIDIRTRKPLLGNKEGGVSGPGIRPVAVRCVWDIYNSVKCPILGMGGVETAGDVVEMMLAGATLVGVGSAWYRHGFGIYNKIKTDLLKYMEENKINNLQDLVGGAHHG</sequence>
<feature type="binding site" evidence="9">
    <location>
        <begin position="193"/>
        <end position="194"/>
    </location>
    <ligand>
        <name>substrate</name>
    </ligand>
</feature>
<feature type="binding site" evidence="9">
    <location>
        <position position="125"/>
    </location>
    <ligand>
        <name>FMN</name>
        <dbReference type="ChEBI" id="CHEBI:58210"/>
    </ligand>
</feature>
<evidence type="ECO:0000256" key="5">
    <source>
        <dbReference type="ARBA" id="ARBA00022630"/>
    </source>
</evidence>
<dbReference type="Proteomes" id="UP000176791">
    <property type="component" value="Unassembled WGS sequence"/>
</dbReference>
<accession>A0A1F5DKW2</accession>
<evidence type="ECO:0000256" key="1">
    <source>
        <dbReference type="ARBA" id="ARBA00004496"/>
    </source>
</evidence>
<comment type="cofactor">
    <cofactor evidence="9">
        <name>FMN</name>
        <dbReference type="ChEBI" id="CHEBI:58210"/>
    </cofactor>
    <text evidence="9">Binds 1 FMN per subunit.</text>
</comment>
<feature type="domain" description="Dihydroorotate dehydrogenase catalytic" evidence="10">
    <location>
        <begin position="4"/>
        <end position="289"/>
    </location>
</feature>
<dbReference type="PROSITE" id="PS00912">
    <property type="entry name" value="DHODEHASE_2"/>
    <property type="match status" value="1"/>
</dbReference>
<comment type="caution">
    <text evidence="11">The sequence shown here is derived from an EMBL/GenBank/DDBJ whole genome shotgun (WGS) entry which is preliminary data.</text>
</comment>
<dbReference type="FunFam" id="3.20.20.70:FF:000027">
    <property type="entry name" value="Dihydropyrimidine dehydrogenase [NADP(+)]"/>
    <property type="match status" value="1"/>
</dbReference>
<comment type="pathway">
    <text evidence="2 9">Pyrimidine metabolism; UMP biosynthesis via de novo pathway.</text>
</comment>
<dbReference type="GO" id="GO:0044205">
    <property type="term" value="P:'de novo' UMP biosynthetic process"/>
    <property type="evidence" value="ECO:0007669"/>
    <property type="project" value="UniProtKB-UniRule"/>
</dbReference>
<evidence type="ECO:0000256" key="7">
    <source>
        <dbReference type="ARBA" id="ARBA00022975"/>
    </source>
</evidence>
<feature type="binding site" evidence="9">
    <location>
        <begin position="245"/>
        <end position="246"/>
    </location>
    <ligand>
        <name>FMN</name>
        <dbReference type="ChEBI" id="CHEBI:58210"/>
    </ligand>
</feature>
<dbReference type="HAMAP" id="MF_00224">
    <property type="entry name" value="DHO_dh_type1"/>
    <property type="match status" value="1"/>
</dbReference>
<keyword evidence="5 9" id="KW-0285">Flavoprotein</keyword>
<dbReference type="CDD" id="cd04740">
    <property type="entry name" value="DHOD_1B_like"/>
    <property type="match status" value="1"/>
</dbReference>
<dbReference type="EC" id="1.3.-.-" evidence="9"/>
<dbReference type="InterPro" id="IPR001295">
    <property type="entry name" value="Dihydroorotate_DH_CS"/>
</dbReference>
<proteinExistence type="inferred from homology"/>
<comment type="catalytic activity">
    <reaction evidence="9">
        <text>(S)-dihydroorotate + A = orotate + AH2</text>
        <dbReference type="Rhea" id="RHEA:18073"/>
        <dbReference type="ChEBI" id="CHEBI:13193"/>
        <dbReference type="ChEBI" id="CHEBI:17499"/>
        <dbReference type="ChEBI" id="CHEBI:30839"/>
        <dbReference type="ChEBI" id="CHEBI:30864"/>
    </reaction>
</comment>
<feature type="active site" description="Nucleophile" evidence="9">
    <location>
        <position position="128"/>
    </location>
</feature>
<dbReference type="InterPro" id="IPR050074">
    <property type="entry name" value="DHO_dehydrogenase"/>
</dbReference>
<feature type="binding site" evidence="9">
    <location>
        <position position="44"/>
    </location>
    <ligand>
        <name>substrate</name>
    </ligand>
</feature>
<dbReference type="InterPro" id="IPR049622">
    <property type="entry name" value="Dihydroorotate_DH_I"/>
</dbReference>
<evidence type="ECO:0000256" key="4">
    <source>
        <dbReference type="ARBA" id="ARBA00022490"/>
    </source>
</evidence>
<comment type="subcellular location">
    <subcellularLocation>
        <location evidence="1 9">Cytoplasm</location>
    </subcellularLocation>
</comment>
<feature type="binding site" evidence="9">
    <location>
        <position position="192"/>
    </location>
    <ligand>
        <name>FMN</name>
        <dbReference type="ChEBI" id="CHEBI:58210"/>
    </ligand>
</feature>
<keyword evidence="6 9" id="KW-0288">FMN</keyword>
<dbReference type="InterPro" id="IPR013785">
    <property type="entry name" value="Aldolase_TIM"/>
</dbReference>
<evidence type="ECO:0000256" key="3">
    <source>
        <dbReference type="ARBA" id="ARBA00008008"/>
    </source>
</evidence>
<dbReference type="GO" id="GO:0006207">
    <property type="term" value="P:'de novo' pyrimidine nucleobase biosynthetic process"/>
    <property type="evidence" value="ECO:0007669"/>
    <property type="project" value="InterPro"/>
</dbReference>
<dbReference type="InterPro" id="IPR012135">
    <property type="entry name" value="Dihydroorotate_DH_1_2"/>
</dbReference>
<dbReference type="SUPFAM" id="SSF51395">
    <property type="entry name" value="FMN-linked oxidoreductases"/>
    <property type="match status" value="1"/>
</dbReference>
<dbReference type="NCBIfam" id="NF005574">
    <property type="entry name" value="PRK07259.1"/>
    <property type="match status" value="1"/>
</dbReference>
<gene>
    <name evidence="9" type="primary">pyrD</name>
    <name evidence="11" type="ORF">A3E73_00280</name>
</gene>
<reference evidence="11 12" key="1">
    <citation type="journal article" date="2016" name="Nat. Commun.">
        <title>Thousands of microbial genomes shed light on interconnected biogeochemical processes in an aquifer system.</title>
        <authorList>
            <person name="Anantharaman K."/>
            <person name="Brown C.T."/>
            <person name="Hug L.A."/>
            <person name="Sharon I."/>
            <person name="Castelle C.J."/>
            <person name="Probst A.J."/>
            <person name="Thomas B.C."/>
            <person name="Singh A."/>
            <person name="Wilkins M.J."/>
            <person name="Karaoz U."/>
            <person name="Brodie E.L."/>
            <person name="Williams K.H."/>
            <person name="Hubbard S.S."/>
            <person name="Banfield J.F."/>
        </authorList>
    </citation>
    <scope>NUCLEOTIDE SEQUENCE [LARGE SCALE GENOMIC DNA]</scope>
</reference>
<dbReference type="PANTHER" id="PTHR48109">
    <property type="entry name" value="DIHYDROOROTATE DEHYDROGENASE (QUINONE), MITOCHONDRIAL-RELATED"/>
    <property type="match status" value="1"/>
</dbReference>
<comment type="function">
    <text evidence="9">Catalyzes the conversion of dihydroorotate to orotate.</text>
</comment>
<dbReference type="InterPro" id="IPR005720">
    <property type="entry name" value="Dihydroorotate_DH_cat"/>
</dbReference>
<dbReference type="GO" id="GO:0004152">
    <property type="term" value="F:dihydroorotate dehydrogenase activity"/>
    <property type="evidence" value="ECO:0007669"/>
    <property type="project" value="UniProtKB-UniRule"/>
</dbReference>
<feature type="binding site" evidence="9">
    <location>
        <begin position="68"/>
        <end position="72"/>
    </location>
    <ligand>
        <name>substrate</name>
    </ligand>
</feature>
<evidence type="ECO:0000313" key="12">
    <source>
        <dbReference type="Proteomes" id="UP000176791"/>
    </source>
</evidence>
<feature type="binding site" evidence="9">
    <location>
        <position position="166"/>
    </location>
    <ligand>
        <name>FMN</name>
        <dbReference type="ChEBI" id="CHEBI:58210"/>
    </ligand>
</feature>
<comment type="similarity">
    <text evidence="3 9">Belongs to the dihydroorotate dehydrogenase family. Type 1 subfamily.</text>
</comment>
<dbReference type="AlphaFoldDB" id="A0A1F5DKW2"/>
<evidence type="ECO:0000256" key="9">
    <source>
        <dbReference type="HAMAP-Rule" id="MF_00224"/>
    </source>
</evidence>
<dbReference type="InterPro" id="IPR024920">
    <property type="entry name" value="Dihydroorotate_DH_1"/>
</dbReference>
<dbReference type="Pfam" id="PF01180">
    <property type="entry name" value="DHO_dh"/>
    <property type="match status" value="1"/>
</dbReference>
<feature type="binding site" evidence="9">
    <location>
        <position position="219"/>
    </location>
    <ligand>
        <name>FMN</name>
        <dbReference type="ChEBI" id="CHEBI:58210"/>
    </ligand>
</feature>
<dbReference type="EMBL" id="MEZN01000034">
    <property type="protein sequence ID" value="OGD55798.1"/>
    <property type="molecule type" value="Genomic_DNA"/>
</dbReference>
<dbReference type="UniPathway" id="UPA00070"/>
<evidence type="ECO:0000256" key="2">
    <source>
        <dbReference type="ARBA" id="ARBA00004725"/>
    </source>
</evidence>
<dbReference type="PANTHER" id="PTHR48109:SF1">
    <property type="entry name" value="DIHYDROOROTATE DEHYDROGENASE (FUMARATE)"/>
    <property type="match status" value="1"/>
</dbReference>
<keyword evidence="8 9" id="KW-0560">Oxidoreductase</keyword>
<feature type="binding site" evidence="9">
    <location>
        <begin position="44"/>
        <end position="45"/>
    </location>
    <ligand>
        <name>FMN</name>
        <dbReference type="ChEBI" id="CHEBI:58210"/>
    </ligand>
</feature>
<feature type="binding site" evidence="9">
    <location>
        <begin position="267"/>
        <end position="268"/>
    </location>
    <ligand>
        <name>FMN</name>
        <dbReference type="ChEBI" id="CHEBI:58210"/>
    </ligand>
</feature>
<name>A0A1F5DKW2_9BACT</name>
<protein>
    <recommendedName>
        <fullName evidence="9">Dihydroorotate dehydrogenase</fullName>
        <shortName evidence="9">DHOD</shortName>
        <shortName evidence="9">DHODase</shortName>
        <shortName evidence="9">DHOdehase</shortName>
        <ecNumber evidence="9">1.3.-.-</ecNumber>
    </recommendedName>
</protein>
<dbReference type="NCBIfam" id="TIGR01037">
    <property type="entry name" value="pyrD_sub1_fam"/>
    <property type="match status" value="1"/>
</dbReference>
<keyword evidence="4 9" id="KW-0963">Cytoplasm</keyword>
<keyword evidence="7 9" id="KW-0665">Pyrimidine biosynthesis</keyword>
<feature type="binding site" evidence="9">
    <location>
        <position position="21"/>
    </location>
    <ligand>
        <name>FMN</name>
        <dbReference type="ChEBI" id="CHEBI:58210"/>
    </ligand>
</feature>
<dbReference type="STRING" id="1797460.A3E73_00280"/>
<evidence type="ECO:0000259" key="10">
    <source>
        <dbReference type="Pfam" id="PF01180"/>
    </source>
</evidence>
<organism evidence="11 12">
    <name type="scientific">Candidatus Beckwithbacteria bacterium RIFCSPHIGHO2_12_FULL_47_17</name>
    <dbReference type="NCBI Taxonomy" id="1797460"/>
    <lineage>
        <taxon>Bacteria</taxon>
        <taxon>Candidatus Beckwithiibacteriota</taxon>
    </lineage>
</organism>
<dbReference type="PIRSF" id="PIRSF000164">
    <property type="entry name" value="DHO_oxidase"/>
    <property type="match status" value="1"/>
</dbReference>
<dbReference type="InterPro" id="IPR033888">
    <property type="entry name" value="DHOD_1B"/>
</dbReference>
<evidence type="ECO:0000256" key="8">
    <source>
        <dbReference type="ARBA" id="ARBA00023002"/>
    </source>
</evidence>
<evidence type="ECO:0000256" key="6">
    <source>
        <dbReference type="ARBA" id="ARBA00022643"/>
    </source>
</evidence>
<dbReference type="Gene3D" id="3.20.20.70">
    <property type="entry name" value="Aldolase class I"/>
    <property type="match status" value="1"/>
</dbReference>
<evidence type="ECO:0000313" key="11">
    <source>
        <dbReference type="EMBL" id="OGD55798.1"/>
    </source>
</evidence>
<feature type="binding site" evidence="9">
    <location>
        <position position="125"/>
    </location>
    <ligand>
        <name>substrate</name>
    </ligand>
</feature>
<dbReference type="GO" id="GO:0005737">
    <property type="term" value="C:cytoplasm"/>
    <property type="evidence" value="ECO:0007669"/>
    <property type="project" value="UniProtKB-SubCell"/>
</dbReference>
<comment type="caution">
    <text evidence="9">Lacks conserved residue(s) required for the propagation of feature annotation.</text>
</comment>